<evidence type="ECO:0000313" key="2">
    <source>
        <dbReference type="EMBL" id="KAJ9589300.1"/>
    </source>
</evidence>
<dbReference type="Proteomes" id="UP001233999">
    <property type="component" value="Unassembled WGS sequence"/>
</dbReference>
<sequence length="60" mass="6559">MIPWCRAIGLMLIDPVLQLSGLRAIGLMLIDPVLQLSDPVLQLSDPVLQLSAEGELILCY</sequence>
<evidence type="ECO:0000256" key="1">
    <source>
        <dbReference type="SAM" id="SignalP"/>
    </source>
</evidence>
<dbReference type="EMBL" id="JASPKZ010004953">
    <property type="protein sequence ID" value="KAJ9589300.1"/>
    <property type="molecule type" value="Genomic_DNA"/>
</dbReference>
<feature type="signal peptide" evidence="1">
    <location>
        <begin position="1"/>
        <end position="18"/>
    </location>
</feature>
<accession>A0AAD8EG50</accession>
<feature type="non-terminal residue" evidence="2">
    <location>
        <position position="60"/>
    </location>
</feature>
<protein>
    <submittedName>
        <fullName evidence="2">Uncharacterized protein</fullName>
    </submittedName>
</protein>
<name>A0AAD8EG50_DIPPU</name>
<comment type="caution">
    <text evidence="2">The sequence shown here is derived from an EMBL/GenBank/DDBJ whole genome shotgun (WGS) entry which is preliminary data.</text>
</comment>
<reference evidence="2" key="1">
    <citation type="journal article" date="2023" name="IScience">
        <title>Live-bearing cockroach genome reveals convergent evolutionary mechanisms linked to viviparity in insects and beyond.</title>
        <authorList>
            <person name="Fouks B."/>
            <person name="Harrison M.C."/>
            <person name="Mikhailova A.A."/>
            <person name="Marchal E."/>
            <person name="English S."/>
            <person name="Carruthers M."/>
            <person name="Jennings E.C."/>
            <person name="Chiamaka E.L."/>
            <person name="Frigard R.A."/>
            <person name="Pippel M."/>
            <person name="Attardo G.M."/>
            <person name="Benoit J.B."/>
            <person name="Bornberg-Bauer E."/>
            <person name="Tobe S.S."/>
        </authorList>
    </citation>
    <scope>NUCLEOTIDE SEQUENCE</scope>
    <source>
        <strain evidence="2">Stay&amp;Tobe</strain>
    </source>
</reference>
<evidence type="ECO:0000313" key="3">
    <source>
        <dbReference type="Proteomes" id="UP001233999"/>
    </source>
</evidence>
<keyword evidence="1" id="KW-0732">Signal</keyword>
<gene>
    <name evidence="2" type="ORF">L9F63_017493</name>
</gene>
<feature type="chain" id="PRO_5042212282" evidence="1">
    <location>
        <begin position="19"/>
        <end position="60"/>
    </location>
</feature>
<proteinExistence type="predicted"/>
<reference evidence="2" key="2">
    <citation type="submission" date="2023-05" db="EMBL/GenBank/DDBJ databases">
        <authorList>
            <person name="Fouks B."/>
        </authorList>
    </citation>
    <scope>NUCLEOTIDE SEQUENCE</scope>
    <source>
        <strain evidence="2">Stay&amp;Tobe</strain>
        <tissue evidence="2">Testes</tissue>
    </source>
</reference>
<keyword evidence="3" id="KW-1185">Reference proteome</keyword>
<dbReference type="AlphaFoldDB" id="A0AAD8EG50"/>
<organism evidence="2 3">
    <name type="scientific">Diploptera punctata</name>
    <name type="common">Pacific beetle cockroach</name>
    <dbReference type="NCBI Taxonomy" id="6984"/>
    <lineage>
        <taxon>Eukaryota</taxon>
        <taxon>Metazoa</taxon>
        <taxon>Ecdysozoa</taxon>
        <taxon>Arthropoda</taxon>
        <taxon>Hexapoda</taxon>
        <taxon>Insecta</taxon>
        <taxon>Pterygota</taxon>
        <taxon>Neoptera</taxon>
        <taxon>Polyneoptera</taxon>
        <taxon>Dictyoptera</taxon>
        <taxon>Blattodea</taxon>
        <taxon>Blaberoidea</taxon>
        <taxon>Blaberidae</taxon>
        <taxon>Diplopterinae</taxon>
        <taxon>Diploptera</taxon>
    </lineage>
</organism>